<dbReference type="Pfam" id="PF00873">
    <property type="entry name" value="ACR_tran"/>
    <property type="match status" value="1"/>
</dbReference>
<organism evidence="2 3">
    <name type="scientific">Ponticaulis profundi</name>
    <dbReference type="NCBI Taxonomy" id="2665222"/>
    <lineage>
        <taxon>Bacteria</taxon>
        <taxon>Pseudomonadati</taxon>
        <taxon>Pseudomonadota</taxon>
        <taxon>Alphaproteobacteria</taxon>
        <taxon>Hyphomonadales</taxon>
        <taxon>Hyphomonadaceae</taxon>
        <taxon>Ponticaulis</taxon>
    </lineage>
</organism>
<dbReference type="SUPFAM" id="SSF82714">
    <property type="entry name" value="Multidrug efflux transporter AcrB TolC docking domain, DN and DC subdomains"/>
    <property type="match status" value="2"/>
</dbReference>
<feature type="transmembrane region" description="Helical" evidence="1">
    <location>
        <begin position="364"/>
        <end position="385"/>
    </location>
</feature>
<feature type="transmembrane region" description="Helical" evidence="1">
    <location>
        <begin position="391"/>
        <end position="411"/>
    </location>
</feature>
<keyword evidence="3" id="KW-1185">Reference proteome</keyword>
<feature type="transmembrane region" description="Helical" evidence="1">
    <location>
        <begin position="965"/>
        <end position="985"/>
    </location>
</feature>
<protein>
    <submittedName>
        <fullName evidence="2">Efflux RND transporter permease subunit</fullName>
    </submittedName>
</protein>
<dbReference type="InterPro" id="IPR001036">
    <property type="entry name" value="Acrflvin-R"/>
</dbReference>
<dbReference type="PANTHER" id="PTHR32063:SF18">
    <property type="entry name" value="CATION EFFLUX SYSTEM PROTEIN"/>
    <property type="match status" value="1"/>
</dbReference>
<evidence type="ECO:0000313" key="3">
    <source>
        <dbReference type="Proteomes" id="UP001596303"/>
    </source>
</evidence>
<dbReference type="SUPFAM" id="SSF82866">
    <property type="entry name" value="Multidrug efflux transporter AcrB transmembrane domain"/>
    <property type="match status" value="2"/>
</dbReference>
<comment type="caution">
    <text evidence="2">The sequence shown here is derived from an EMBL/GenBank/DDBJ whole genome shotgun (WGS) entry which is preliminary data.</text>
</comment>
<feature type="transmembrane region" description="Helical" evidence="1">
    <location>
        <begin position="530"/>
        <end position="552"/>
    </location>
</feature>
<proteinExistence type="predicted"/>
<accession>A0ABW1S6S0</accession>
<feature type="transmembrane region" description="Helical" evidence="1">
    <location>
        <begin position="467"/>
        <end position="493"/>
    </location>
</feature>
<dbReference type="Proteomes" id="UP001596303">
    <property type="component" value="Unassembled WGS sequence"/>
</dbReference>
<dbReference type="InterPro" id="IPR027463">
    <property type="entry name" value="AcrB_DN_DC_subdom"/>
</dbReference>
<feature type="transmembrane region" description="Helical" evidence="1">
    <location>
        <begin position="339"/>
        <end position="357"/>
    </location>
</feature>
<evidence type="ECO:0000313" key="2">
    <source>
        <dbReference type="EMBL" id="MFC6197352.1"/>
    </source>
</evidence>
<name>A0ABW1S6S0_9PROT</name>
<dbReference type="Gene3D" id="3.30.70.1440">
    <property type="entry name" value="Multidrug efflux transporter AcrB pore domain"/>
    <property type="match status" value="1"/>
</dbReference>
<dbReference type="Gene3D" id="1.20.1640.10">
    <property type="entry name" value="Multidrug efflux transporter AcrB transmembrane domain"/>
    <property type="match status" value="2"/>
</dbReference>
<dbReference type="SUPFAM" id="SSF82693">
    <property type="entry name" value="Multidrug efflux transporter AcrB pore domain, PN1, PN2, PC1 and PC2 subdomains"/>
    <property type="match status" value="2"/>
</dbReference>
<reference evidence="3" key="1">
    <citation type="journal article" date="2019" name="Int. J. Syst. Evol. Microbiol.">
        <title>The Global Catalogue of Microorganisms (GCM) 10K type strain sequencing project: providing services to taxonomists for standard genome sequencing and annotation.</title>
        <authorList>
            <consortium name="The Broad Institute Genomics Platform"/>
            <consortium name="The Broad Institute Genome Sequencing Center for Infectious Disease"/>
            <person name="Wu L."/>
            <person name="Ma J."/>
        </authorList>
    </citation>
    <scope>NUCLEOTIDE SEQUENCE [LARGE SCALE GENOMIC DNA]</scope>
    <source>
        <strain evidence="3">CGMCC-1.15741</strain>
    </source>
</reference>
<keyword evidence="1" id="KW-1133">Transmembrane helix</keyword>
<dbReference type="Gene3D" id="3.30.2090.10">
    <property type="entry name" value="Multidrug efflux transporter AcrB TolC docking domain, DN and DC subdomains"/>
    <property type="match status" value="2"/>
</dbReference>
<dbReference type="PRINTS" id="PR00702">
    <property type="entry name" value="ACRIFLAVINRP"/>
</dbReference>
<dbReference type="RefSeq" id="WP_377376106.1">
    <property type="nucleotide sequence ID" value="NZ_JBHSSW010000004.1"/>
</dbReference>
<keyword evidence="1" id="KW-0472">Membrane</keyword>
<feature type="transmembrane region" description="Helical" evidence="1">
    <location>
        <begin position="12"/>
        <end position="33"/>
    </location>
</feature>
<feature type="transmembrane region" description="Helical" evidence="1">
    <location>
        <begin position="868"/>
        <end position="887"/>
    </location>
</feature>
<evidence type="ECO:0000256" key="1">
    <source>
        <dbReference type="SAM" id="Phobius"/>
    </source>
</evidence>
<dbReference type="Gene3D" id="3.30.70.1320">
    <property type="entry name" value="Multidrug efflux transporter AcrB pore domain like"/>
    <property type="match status" value="1"/>
</dbReference>
<sequence length="1040" mass="112194">MSLATLFYRKAHLTILTVLIILAAGIGALLNLGRQEDPTLVERYGYVLTYFPGADAQRIEALVTEPLESALQELTEIDELISTSRPNVSQIRISLREDISQSEVEEGWTLIRQQVELAKSQMPAGVGEPYVQRQYVGATTLAVAIGWVGEGEPPLAVMNRLAGELEDRFQNYPGTEETEIFGEVTEEIRVVIDPDKLAATGLSAQQAAGLIARADAKAPAGQLRNESSNLGLEIAGEFESIARVRSVPLIQRDDGTAIRVGDVADVRKTEQTPPAVMARVNNQPVIMVGAYVEADNRVDLWAAGARDIVEEFRQTLPRGLRVDVVFDQSEYTEARLNGLAKNLVFSALIVFVVLFIFMGWRAALIVGSALPLTVCLVLILFRIFGMPLHQMSVTGLVIALGLLIDNAIVVVDEFDLKRAKGASRMKALEQSLGHLFGPLLASTLTTAFAFAPIALMPGSAGEFVGMIGVSVTFAVCSSFFVAMTIVAAFAGWFDRDRRVGEKPRWWRDGISFPNLSEGYRWSLKHSLRMPYVPIGISVALSFLGFYLAIVVLPSQFFPQTERNQLQLDVQLSTSASIYDTVTLTEQATELIRSYPGVEDVHWVIGEGAPRVYYNAFNLQNGVTGLASGWVTLESVERTHEILPMLQRELRASFPDARFLALPFEQGPPVNSPIEFYLTGSDIGTLDRLGNQLRTILSETPGVTYTWATMEVGAPKIRFNADETSAELAGVRLQDLAQEISAELEGLFAGSVLEGVEEIPVRVIAPDDRRGTLESLKDKRVGVGPDGGLGAPLSALGSLEITPEISIITRKDGQRTNMIRASLDPYVLPAPVFEDFQARLDQSGFQLPPGYNIVLGGEAAERGNAVGNLLGTAVPLVIAMAGCVALVFSSFRMSALVLSAGFLSIGLAFIGVWAFGLPFGFNAIIGAMGLLGISINGTIVVLSALKANPACMEGDRQAQIDTIVEATRHIVATTLTTMGGFVPLILTGDMFWLPLASAISIGVGGSALLALYFAPAVFVLGHKQKTSHSEKDVGTANKALA</sequence>
<dbReference type="EMBL" id="JBHSSW010000004">
    <property type="protein sequence ID" value="MFC6197352.1"/>
    <property type="molecule type" value="Genomic_DNA"/>
</dbReference>
<keyword evidence="1" id="KW-0812">Transmembrane</keyword>
<dbReference type="PANTHER" id="PTHR32063">
    <property type="match status" value="1"/>
</dbReference>
<dbReference type="Gene3D" id="3.30.70.1430">
    <property type="entry name" value="Multidrug efflux transporter AcrB pore domain"/>
    <property type="match status" value="2"/>
</dbReference>
<feature type="transmembrane region" description="Helical" evidence="1">
    <location>
        <begin position="920"/>
        <end position="944"/>
    </location>
</feature>
<feature type="transmembrane region" description="Helical" evidence="1">
    <location>
        <begin position="432"/>
        <end position="455"/>
    </location>
</feature>
<feature type="transmembrane region" description="Helical" evidence="1">
    <location>
        <begin position="894"/>
        <end position="914"/>
    </location>
</feature>
<feature type="transmembrane region" description="Helical" evidence="1">
    <location>
        <begin position="991"/>
        <end position="1020"/>
    </location>
</feature>
<gene>
    <name evidence="2" type="ORF">ACFQDM_04645</name>
</gene>